<gene>
    <name evidence="1" type="ORF">H6A13_03755</name>
</gene>
<dbReference type="AlphaFoldDB" id="A0A939B9Z1"/>
<protein>
    <submittedName>
        <fullName evidence="1">DUF3783 domain-containing protein</fullName>
    </submittedName>
</protein>
<keyword evidence="2" id="KW-1185">Reference proteome</keyword>
<dbReference type="Pfam" id="PF12646">
    <property type="entry name" value="DUF3783"/>
    <property type="match status" value="1"/>
</dbReference>
<dbReference type="Proteomes" id="UP000713880">
    <property type="component" value="Unassembled WGS sequence"/>
</dbReference>
<reference evidence="1" key="2">
    <citation type="journal article" date="2021" name="Sci. Rep.">
        <title>The distribution of antibiotic resistance genes in chicken gut microbiota commensals.</title>
        <authorList>
            <person name="Juricova H."/>
            <person name="Matiasovicova J."/>
            <person name="Kubasova T."/>
            <person name="Cejkova D."/>
            <person name="Rychlik I."/>
        </authorList>
    </citation>
    <scope>NUCLEOTIDE SEQUENCE</scope>
    <source>
        <strain evidence="1">An420c</strain>
    </source>
</reference>
<sequence length="137" mass="15633">MRSAVLCYNLKGTGKGKKIGMIFGFLGYKVRHVETEEYGLPIGALAGIREKEDLEDTDTGCEYKGEGFPEEMMVISAATEEMLDKALFLMKKEKVQVDLKAVVTPTNQEWDSLSLYEEIKKEHLYMKQKDAERKQED</sequence>
<evidence type="ECO:0000313" key="2">
    <source>
        <dbReference type="Proteomes" id="UP000713880"/>
    </source>
</evidence>
<comment type="caution">
    <text evidence="1">The sequence shown here is derived from an EMBL/GenBank/DDBJ whole genome shotgun (WGS) entry which is preliminary data.</text>
</comment>
<dbReference type="EMBL" id="JACJLV010000008">
    <property type="protein sequence ID" value="MBM6826223.1"/>
    <property type="molecule type" value="Genomic_DNA"/>
</dbReference>
<proteinExistence type="predicted"/>
<evidence type="ECO:0000313" key="1">
    <source>
        <dbReference type="EMBL" id="MBM6826223.1"/>
    </source>
</evidence>
<accession>A0A939B9Z1</accession>
<name>A0A939B9Z1_9CLOT</name>
<dbReference type="InterPro" id="IPR016621">
    <property type="entry name" value="UCP014543"/>
</dbReference>
<organism evidence="1 2">
    <name type="scientific">Mordavella massiliensis</name>
    <dbReference type="NCBI Taxonomy" id="1871024"/>
    <lineage>
        <taxon>Bacteria</taxon>
        <taxon>Bacillati</taxon>
        <taxon>Bacillota</taxon>
        <taxon>Clostridia</taxon>
        <taxon>Eubacteriales</taxon>
        <taxon>Clostridiaceae</taxon>
        <taxon>Mordavella</taxon>
    </lineage>
</organism>
<dbReference type="RefSeq" id="WP_204908280.1">
    <property type="nucleotide sequence ID" value="NZ_JACJLV010000008.1"/>
</dbReference>
<reference evidence="1" key="1">
    <citation type="submission" date="2020-08" db="EMBL/GenBank/DDBJ databases">
        <authorList>
            <person name="Cejkova D."/>
            <person name="Kubasova T."/>
            <person name="Jahodarova E."/>
            <person name="Rychlik I."/>
        </authorList>
    </citation>
    <scope>NUCLEOTIDE SEQUENCE</scope>
    <source>
        <strain evidence="1">An420c</strain>
    </source>
</reference>